<keyword evidence="1" id="KW-0732">Signal</keyword>
<evidence type="ECO:0000256" key="1">
    <source>
        <dbReference type="SAM" id="SignalP"/>
    </source>
</evidence>
<evidence type="ECO:0000313" key="2">
    <source>
        <dbReference type="EMBL" id="ACD12001.1"/>
    </source>
</evidence>
<accession>A0A0U1SST8</accession>
<feature type="signal peptide" evidence="1">
    <location>
        <begin position="1"/>
        <end position="20"/>
    </location>
</feature>
<organism evidence="2">
    <name type="scientific">Isometrus maculatus</name>
    <name type="common">Lesser brown scorpion</name>
    <name type="synonym">Scorpio maculatus</name>
    <dbReference type="NCBI Taxonomy" id="497827"/>
    <lineage>
        <taxon>Eukaryota</taxon>
        <taxon>Metazoa</taxon>
        <taxon>Ecdysozoa</taxon>
        <taxon>Arthropoda</taxon>
        <taxon>Chelicerata</taxon>
        <taxon>Arachnida</taxon>
        <taxon>Scorpiones</taxon>
        <taxon>Buthida</taxon>
        <taxon>Buthoidea</taxon>
        <taxon>Buthidae</taxon>
        <taxon>Isometrus</taxon>
    </lineage>
</organism>
<dbReference type="EMBL" id="EU252450">
    <property type="protein sequence ID" value="ACD12001.1"/>
    <property type="molecule type" value="mRNA"/>
</dbReference>
<feature type="chain" id="PRO_5006829247" evidence="1">
    <location>
        <begin position="21"/>
        <end position="89"/>
    </location>
</feature>
<proteinExistence type="evidence at transcript level"/>
<sequence length="89" mass="10307">MFLVITFLIAIVLLPNKILCNDAENEGLRTVHRHRSEEPFLNATTVNITGKDSSNITEENEELFEDEHFMLKITRISIVRIFLGIFYNP</sequence>
<reference evidence="2" key="1">
    <citation type="submission" date="2007-10" db="EMBL/GenBank/DDBJ databases">
        <title>Classification and functional annotation of ESTs from venom glands of Isometrus maculatus.</title>
        <authorList>
            <person name="Li W."/>
            <person name="Ma Y."/>
            <person name="Zhao R."/>
            <person name="Cao Z."/>
        </authorList>
    </citation>
    <scope>NUCLEOTIDE SEQUENCE</scope>
    <source>
        <tissue evidence="2">Venom gland</tissue>
    </source>
</reference>
<name>A0A0U1SST8_ISOMC</name>
<dbReference type="AlphaFoldDB" id="A0A0U1SST8"/>
<protein>
    <submittedName>
        <fullName evidence="2">Uncharacterized protein</fullName>
    </submittedName>
</protein>